<comment type="similarity">
    <text evidence="2 5">Belongs to the pseudouridine synthase TruB family. Type 1 subfamily.</text>
</comment>
<dbReference type="NCBIfam" id="TIGR00431">
    <property type="entry name" value="TruB"/>
    <property type="match status" value="1"/>
</dbReference>
<dbReference type="GO" id="GO:0160148">
    <property type="term" value="F:tRNA pseudouridine(55) synthase activity"/>
    <property type="evidence" value="ECO:0007669"/>
    <property type="project" value="UniProtKB-EC"/>
</dbReference>
<dbReference type="Gene3D" id="3.30.2350.10">
    <property type="entry name" value="Pseudouridine synthase"/>
    <property type="match status" value="1"/>
</dbReference>
<evidence type="ECO:0000259" key="6">
    <source>
        <dbReference type="Pfam" id="PF01509"/>
    </source>
</evidence>
<dbReference type="InterPro" id="IPR015947">
    <property type="entry name" value="PUA-like_sf"/>
</dbReference>
<comment type="function">
    <text evidence="5">Responsible for synthesis of pseudouridine from uracil-55 in the psi GC loop of transfer RNAs.</text>
</comment>
<dbReference type="InterPro" id="IPR032819">
    <property type="entry name" value="TruB_C"/>
</dbReference>
<keyword evidence="3 5" id="KW-0819">tRNA processing</keyword>
<dbReference type="Gene3D" id="2.30.130.10">
    <property type="entry name" value="PUA domain"/>
    <property type="match status" value="1"/>
</dbReference>
<reference evidence="9 10" key="2">
    <citation type="journal article" date="2017" name="Antonie Van Leeuwenhoek">
        <title>Rhizobium rhizosphaerae sp. nov., a novel species isolated from rice rhizosphere.</title>
        <authorList>
            <person name="Zhao J.J."/>
            <person name="Zhang J."/>
            <person name="Zhang R.J."/>
            <person name="Zhang C.W."/>
            <person name="Yin H.Q."/>
            <person name="Zhang X.X."/>
        </authorList>
    </citation>
    <scope>NUCLEOTIDE SEQUENCE [LARGE SCALE GENOMIC DNA]</scope>
    <source>
        <strain evidence="9 10">ACAM 611</strain>
    </source>
</reference>
<dbReference type="CDD" id="cd02573">
    <property type="entry name" value="PseudoU_synth_EcTruB"/>
    <property type="match status" value="1"/>
</dbReference>
<sequence>MARKRKGRLINGILLVDKPQEISSNQVVQRVKRIYKAAKAGHTGALDPLATGLLPVCLGEATKFSQFLLDADKSYFVTAKLGERTDTSDADGEIVESRPVLVNEADIKDAIKHFIGPIKQIPSMFSALKYEGKPLYFYARQGINIDRPARDITIRSIEWISLIGDELSLNVSSSKGTYIRTLIDDLGQMLGCGAHVIVLRRTAVAHYKASQMLTFDELDFLVEASRDIQNSQLNGPKSLHEAEDFTDLDNLLLPMDTPIEALARVEISEQDTLYFQQGRNIIIASSLLDNIQVAEVVRVYQATSNLFLGVASVDDANMIHPKRVVVY</sequence>
<dbReference type="SUPFAM" id="SSF55120">
    <property type="entry name" value="Pseudouridine synthase"/>
    <property type="match status" value="1"/>
</dbReference>
<dbReference type="EC" id="5.4.99.25" evidence="5"/>
<dbReference type="GO" id="GO:0031119">
    <property type="term" value="P:tRNA pseudouridine synthesis"/>
    <property type="evidence" value="ECO:0007669"/>
    <property type="project" value="UniProtKB-UniRule"/>
</dbReference>
<evidence type="ECO:0000313" key="9">
    <source>
        <dbReference type="EMBL" id="GAB54838.1"/>
    </source>
</evidence>
<evidence type="ECO:0000256" key="4">
    <source>
        <dbReference type="ARBA" id="ARBA00023235"/>
    </source>
</evidence>
<gene>
    <name evidence="5 9" type="primary">truB</name>
    <name evidence="9" type="ORF">GPUN_0699</name>
</gene>
<dbReference type="Proteomes" id="UP000053586">
    <property type="component" value="Unassembled WGS sequence"/>
</dbReference>
<dbReference type="eggNOG" id="COG0130">
    <property type="taxonomic scope" value="Bacteria"/>
</dbReference>
<organism evidence="9 10">
    <name type="scientific">Glaciecola punicea ACAM 611</name>
    <dbReference type="NCBI Taxonomy" id="1121923"/>
    <lineage>
        <taxon>Bacteria</taxon>
        <taxon>Pseudomonadati</taxon>
        <taxon>Pseudomonadota</taxon>
        <taxon>Gammaproteobacteria</taxon>
        <taxon>Alteromonadales</taxon>
        <taxon>Alteromonadaceae</taxon>
        <taxon>Glaciecola</taxon>
    </lineage>
</organism>
<feature type="active site" description="Nucleophile" evidence="5">
    <location>
        <position position="47"/>
    </location>
</feature>
<dbReference type="InterPro" id="IPR002501">
    <property type="entry name" value="PsdUridine_synth_N"/>
</dbReference>
<dbReference type="EMBL" id="BAET01000007">
    <property type="protein sequence ID" value="GAB54838.1"/>
    <property type="molecule type" value="Genomic_DNA"/>
</dbReference>
<dbReference type="STRING" id="56804.BAE46_08425"/>
<dbReference type="HAMAP" id="MF_01080">
    <property type="entry name" value="TruB_bact"/>
    <property type="match status" value="1"/>
</dbReference>
<protein>
    <recommendedName>
        <fullName evidence="5">tRNA pseudouridine synthase B</fullName>
        <ecNumber evidence="5">5.4.99.25</ecNumber>
    </recommendedName>
    <alternativeName>
        <fullName evidence="5">tRNA pseudouridine(55) synthase</fullName>
        <shortName evidence="5">Psi55 synthase</shortName>
    </alternativeName>
    <alternativeName>
        <fullName evidence="5">tRNA pseudouridylate synthase</fullName>
    </alternativeName>
    <alternativeName>
        <fullName evidence="5">tRNA-uridine isomerase</fullName>
    </alternativeName>
</protein>
<dbReference type="Pfam" id="PF01509">
    <property type="entry name" value="TruB_N"/>
    <property type="match status" value="1"/>
</dbReference>
<dbReference type="AlphaFoldDB" id="H5T961"/>
<dbReference type="InterPro" id="IPR036974">
    <property type="entry name" value="PUA_sf"/>
</dbReference>
<dbReference type="GO" id="GO:0003723">
    <property type="term" value="F:RNA binding"/>
    <property type="evidence" value="ECO:0007669"/>
    <property type="project" value="InterPro"/>
</dbReference>
<dbReference type="InterPro" id="IPR015240">
    <property type="entry name" value="tRNA_sdUridine_synth_fam1_C"/>
</dbReference>
<name>H5T961_9ALTE</name>
<evidence type="ECO:0000256" key="1">
    <source>
        <dbReference type="ARBA" id="ARBA00000385"/>
    </source>
</evidence>
<evidence type="ECO:0000259" key="8">
    <source>
        <dbReference type="Pfam" id="PF16198"/>
    </source>
</evidence>
<proteinExistence type="inferred from homology"/>
<dbReference type="InterPro" id="IPR014780">
    <property type="entry name" value="tRNA_psdUridine_synth_TruB"/>
</dbReference>
<keyword evidence="4 5" id="KW-0413">Isomerase</keyword>
<keyword evidence="10" id="KW-1185">Reference proteome</keyword>
<comment type="caution">
    <text evidence="9">The sequence shown here is derived from an EMBL/GenBank/DDBJ whole genome shotgun (WGS) entry which is preliminary data.</text>
</comment>
<evidence type="ECO:0000256" key="2">
    <source>
        <dbReference type="ARBA" id="ARBA00005642"/>
    </source>
</evidence>
<evidence type="ECO:0000256" key="5">
    <source>
        <dbReference type="HAMAP-Rule" id="MF_01080"/>
    </source>
</evidence>
<dbReference type="Pfam" id="PF16198">
    <property type="entry name" value="TruB_C_2"/>
    <property type="match status" value="1"/>
</dbReference>
<feature type="domain" description="tRNA pseudouridylate synthase B C-terminal" evidence="8">
    <location>
        <begin position="180"/>
        <end position="258"/>
    </location>
</feature>
<dbReference type="PANTHER" id="PTHR13767:SF2">
    <property type="entry name" value="PSEUDOURIDYLATE SYNTHASE TRUB1"/>
    <property type="match status" value="1"/>
</dbReference>
<dbReference type="GO" id="GO:1990481">
    <property type="term" value="P:mRNA pseudouridine synthesis"/>
    <property type="evidence" value="ECO:0007669"/>
    <property type="project" value="TreeGrafter"/>
</dbReference>
<dbReference type="PANTHER" id="PTHR13767">
    <property type="entry name" value="TRNA-PSEUDOURIDINE SYNTHASE"/>
    <property type="match status" value="1"/>
</dbReference>
<comment type="catalytic activity">
    <reaction evidence="1 5">
        <text>uridine(55) in tRNA = pseudouridine(55) in tRNA</text>
        <dbReference type="Rhea" id="RHEA:42532"/>
        <dbReference type="Rhea" id="RHEA-COMP:10101"/>
        <dbReference type="Rhea" id="RHEA-COMP:10102"/>
        <dbReference type="ChEBI" id="CHEBI:65314"/>
        <dbReference type="ChEBI" id="CHEBI:65315"/>
        <dbReference type="EC" id="5.4.99.25"/>
    </reaction>
</comment>
<accession>H5T961</accession>
<dbReference type="RefSeq" id="WP_006003373.1">
    <property type="nucleotide sequence ID" value="NZ_BAET01000007.1"/>
</dbReference>
<dbReference type="OrthoDB" id="9802309at2"/>
<dbReference type="InterPro" id="IPR020103">
    <property type="entry name" value="PsdUridine_synth_cat_dom_sf"/>
</dbReference>
<evidence type="ECO:0000313" key="10">
    <source>
        <dbReference type="Proteomes" id="UP000053586"/>
    </source>
</evidence>
<feature type="domain" description="Pseudouridine synthase II N-terminal" evidence="6">
    <location>
        <begin position="32"/>
        <end position="179"/>
    </location>
</feature>
<dbReference type="Pfam" id="PF09157">
    <property type="entry name" value="TruB-C_2"/>
    <property type="match status" value="1"/>
</dbReference>
<dbReference type="SUPFAM" id="SSF88697">
    <property type="entry name" value="PUA domain-like"/>
    <property type="match status" value="1"/>
</dbReference>
<evidence type="ECO:0000256" key="3">
    <source>
        <dbReference type="ARBA" id="ARBA00022694"/>
    </source>
</evidence>
<evidence type="ECO:0000259" key="7">
    <source>
        <dbReference type="Pfam" id="PF09157"/>
    </source>
</evidence>
<reference evidence="9 10" key="1">
    <citation type="journal article" date="2012" name="J. Bacteriol.">
        <title>Genome sequence of proteorhodopsin-containing sea ice bacterium Glaciecola punicea ACAM 611T.</title>
        <authorList>
            <person name="Qin Q.-L."/>
            <person name="Xie B.-B."/>
            <person name="Shu Y.-L."/>
            <person name="Rong J.-C."/>
            <person name="Zhao D.-L."/>
            <person name="Zhang X.-Y."/>
            <person name="Chen X.-L."/>
            <person name="Zhou B.-C."/>
            <person name="Zhanga Y.-Z."/>
        </authorList>
    </citation>
    <scope>NUCLEOTIDE SEQUENCE [LARGE SCALE GENOMIC DNA]</scope>
    <source>
        <strain evidence="9 10">ACAM 611</strain>
    </source>
</reference>
<feature type="domain" description="tRNA pseudouridine synthase II TruB subfamily 1 C-terminal" evidence="7">
    <location>
        <begin position="264"/>
        <end position="325"/>
    </location>
</feature>